<proteinExistence type="predicted"/>
<dbReference type="RefSeq" id="XP_022091107.1">
    <property type="nucleotide sequence ID" value="XM_022235415.1"/>
</dbReference>
<feature type="compositionally biased region" description="Polar residues" evidence="1">
    <location>
        <begin position="310"/>
        <end position="324"/>
    </location>
</feature>
<evidence type="ECO:0000313" key="3">
    <source>
        <dbReference type="RefSeq" id="XP_022091107.1"/>
    </source>
</evidence>
<dbReference type="PROSITE" id="PS50096">
    <property type="entry name" value="IQ"/>
    <property type="match status" value="1"/>
</dbReference>
<feature type="region of interest" description="Disordered" evidence="1">
    <location>
        <begin position="178"/>
        <end position="220"/>
    </location>
</feature>
<dbReference type="AlphaFoldDB" id="A0A8B7YEU4"/>
<feature type="compositionally biased region" description="Basic and acidic residues" evidence="1">
    <location>
        <begin position="189"/>
        <end position="206"/>
    </location>
</feature>
<evidence type="ECO:0000256" key="1">
    <source>
        <dbReference type="SAM" id="MobiDB-lite"/>
    </source>
</evidence>
<accession>A0A8B7YEU4</accession>
<dbReference type="OMA" id="MTSIWSN"/>
<dbReference type="Proteomes" id="UP000694845">
    <property type="component" value="Unplaced"/>
</dbReference>
<feature type="compositionally biased region" description="Basic and acidic residues" evidence="1">
    <location>
        <begin position="326"/>
        <end position="337"/>
    </location>
</feature>
<keyword evidence="2" id="KW-1185">Reference proteome</keyword>
<evidence type="ECO:0000313" key="2">
    <source>
        <dbReference type="Proteomes" id="UP000694845"/>
    </source>
</evidence>
<dbReference type="InterPro" id="IPR042506">
    <property type="entry name" value="IQCC"/>
</dbReference>
<gene>
    <name evidence="3" type="primary">LOC110979537</name>
</gene>
<dbReference type="KEGG" id="aplc:110979537"/>
<dbReference type="PANTHER" id="PTHR16049:SF8">
    <property type="entry name" value="IQ DOMAIN-CONTAINING PROTEIN C"/>
    <property type="match status" value="1"/>
</dbReference>
<organism evidence="2 3">
    <name type="scientific">Acanthaster planci</name>
    <name type="common">Crown-of-thorns starfish</name>
    <dbReference type="NCBI Taxonomy" id="133434"/>
    <lineage>
        <taxon>Eukaryota</taxon>
        <taxon>Metazoa</taxon>
        <taxon>Echinodermata</taxon>
        <taxon>Eleutherozoa</taxon>
        <taxon>Asterozoa</taxon>
        <taxon>Asteroidea</taxon>
        <taxon>Valvatacea</taxon>
        <taxon>Valvatida</taxon>
        <taxon>Acanthasteridae</taxon>
        <taxon>Acanthaster</taxon>
    </lineage>
</organism>
<dbReference type="OrthoDB" id="6161953at2759"/>
<reference evidence="3" key="1">
    <citation type="submission" date="2025-08" db="UniProtKB">
        <authorList>
            <consortium name="RefSeq"/>
        </authorList>
    </citation>
    <scope>IDENTIFICATION</scope>
</reference>
<protein>
    <submittedName>
        <fullName evidence="3">Uncharacterized protein LOC110979537</fullName>
    </submittedName>
</protein>
<name>A0A8B7YEU4_ACAPL</name>
<feature type="compositionally biased region" description="Polar residues" evidence="1">
    <location>
        <begin position="403"/>
        <end position="426"/>
    </location>
</feature>
<feature type="region of interest" description="Disordered" evidence="1">
    <location>
        <begin position="98"/>
        <end position="126"/>
    </location>
</feature>
<sequence>MDKLTNLLSENVDDSSWDEELICRLQAYIRAFLTRKQFQEVRSLYKEIVREVEGDILLGNQTNVSWRTHLPCRPRCSPKLRKCFAVVKDGTKTTQTCLTPSGQRPVEGADQDVKSQGTDLDSRSHQEEIPFEADGKELSGLGGECQDPVHQVHAETLPSCEGEGLPELDKVLVNQGQSLTPSEEGNESVDFHDSTRRLESVSERSSKHSKQGSPSTSVDYTLDFESCSSSATSEAARLISTSTQLKLQQDSGNAASLELCVVALAGDKTAVTEGNLPNGNQVSEVTSDKMDEKQMEKRENDWNSAEDFTPVQSSGTNTISQPNLQRLDRKSPDDCIHVDGMVSSTRDEVRTFSPEGDEEAMSVSQEEASKSGGSSDAKDSLKVAPSKMQDLTEESRGDLNVHVASNTLTDCQDQVNRNSNQDQANGKSKMESVPTPPHPPNVSDEGKAAAESTMHGSRDEEEEGGGLGPATREMQEARETTRLASEKRSYEQDFSIAADMTSIWSNENSFTEMPDSDYPIDLRELQRLRNSVALELLWVQQAIASRKNYLRLKSNMEPPGQQRAENL</sequence>
<feature type="region of interest" description="Disordered" evidence="1">
    <location>
        <begin position="298"/>
        <end position="489"/>
    </location>
</feature>
<dbReference type="GeneID" id="110979537"/>
<dbReference type="PANTHER" id="PTHR16049">
    <property type="entry name" value="IQ DOMAIN-CONTAINING PROTEIN C"/>
    <property type="match status" value="1"/>
</dbReference>
<feature type="compositionally biased region" description="Basic and acidic residues" evidence="1">
    <location>
        <begin position="473"/>
        <end position="489"/>
    </location>
</feature>